<keyword evidence="2" id="KW-0378">Hydrolase</keyword>
<keyword evidence="5" id="KW-1185">Reference proteome</keyword>
<evidence type="ECO:0000313" key="4">
    <source>
        <dbReference type="EMBL" id="MCD9642176.1"/>
    </source>
</evidence>
<evidence type="ECO:0000313" key="5">
    <source>
        <dbReference type="Proteomes" id="UP000823775"/>
    </source>
</evidence>
<keyword evidence="3" id="KW-0464">Manganese</keyword>
<dbReference type="PRINTS" id="PR00114">
    <property type="entry name" value="STPHPHTASE"/>
</dbReference>
<comment type="caution">
    <text evidence="4">The sequence shown here is derived from an EMBL/GenBank/DDBJ whole genome shotgun (WGS) entry which is preliminary data.</text>
</comment>
<keyword evidence="1" id="KW-0479">Metal-binding</keyword>
<dbReference type="InterPro" id="IPR047129">
    <property type="entry name" value="PPA2-like"/>
</dbReference>
<gene>
    <name evidence="4" type="ORF">HAX54_028859</name>
</gene>
<sequence>MMTVLQELTAVAFELGAANVGHWRELTFIDGTVLCVHGGLSPDVESIDQIRVIERSVKFPMKGLFAILCGATLKILKHGHLRAHNCPGRSEVWSAPNYCYRCGNVASILSFNENMERGEVLH</sequence>
<reference evidence="4 5" key="1">
    <citation type="journal article" date="2021" name="BMC Genomics">
        <title>Datura genome reveals duplications of psychoactive alkaloid biosynthetic genes and high mutation rate following tissue culture.</title>
        <authorList>
            <person name="Rajewski A."/>
            <person name="Carter-House D."/>
            <person name="Stajich J."/>
            <person name="Litt A."/>
        </authorList>
    </citation>
    <scope>NUCLEOTIDE SEQUENCE [LARGE SCALE GENOMIC DNA]</scope>
    <source>
        <strain evidence="4">AR-01</strain>
    </source>
</reference>
<evidence type="ECO:0000256" key="1">
    <source>
        <dbReference type="ARBA" id="ARBA00022723"/>
    </source>
</evidence>
<organism evidence="4 5">
    <name type="scientific">Datura stramonium</name>
    <name type="common">Jimsonweed</name>
    <name type="synonym">Common thornapple</name>
    <dbReference type="NCBI Taxonomy" id="4076"/>
    <lineage>
        <taxon>Eukaryota</taxon>
        <taxon>Viridiplantae</taxon>
        <taxon>Streptophyta</taxon>
        <taxon>Embryophyta</taxon>
        <taxon>Tracheophyta</taxon>
        <taxon>Spermatophyta</taxon>
        <taxon>Magnoliopsida</taxon>
        <taxon>eudicotyledons</taxon>
        <taxon>Gunneridae</taxon>
        <taxon>Pentapetalae</taxon>
        <taxon>asterids</taxon>
        <taxon>lamiids</taxon>
        <taxon>Solanales</taxon>
        <taxon>Solanaceae</taxon>
        <taxon>Solanoideae</taxon>
        <taxon>Datureae</taxon>
        <taxon>Datura</taxon>
    </lineage>
</organism>
<evidence type="ECO:0000256" key="3">
    <source>
        <dbReference type="ARBA" id="ARBA00023211"/>
    </source>
</evidence>
<dbReference type="Gene3D" id="3.60.21.10">
    <property type="match status" value="1"/>
</dbReference>
<name>A0ABS8V4U2_DATST</name>
<dbReference type="Proteomes" id="UP000823775">
    <property type="component" value="Unassembled WGS sequence"/>
</dbReference>
<dbReference type="SUPFAM" id="SSF56300">
    <property type="entry name" value="Metallo-dependent phosphatases"/>
    <property type="match status" value="1"/>
</dbReference>
<dbReference type="InterPro" id="IPR006186">
    <property type="entry name" value="Ser/Thr-sp_prot-phosphatase"/>
</dbReference>
<accession>A0ABS8V4U2</accession>
<evidence type="ECO:0000256" key="2">
    <source>
        <dbReference type="ARBA" id="ARBA00022801"/>
    </source>
</evidence>
<dbReference type="PANTHER" id="PTHR45619">
    <property type="entry name" value="SERINE/THREONINE-PROTEIN PHOSPHATASE PP2A-RELATED"/>
    <property type="match status" value="1"/>
</dbReference>
<proteinExistence type="predicted"/>
<dbReference type="InterPro" id="IPR029052">
    <property type="entry name" value="Metallo-depent_PP-like"/>
</dbReference>
<dbReference type="EMBL" id="JACEIK010003552">
    <property type="protein sequence ID" value="MCD9642176.1"/>
    <property type="molecule type" value="Genomic_DNA"/>
</dbReference>
<protein>
    <submittedName>
        <fullName evidence="4">Uncharacterized protein</fullName>
    </submittedName>
</protein>